<organism evidence="2 3">
    <name type="scientific">Aquila chrysaetos chrysaetos</name>
    <dbReference type="NCBI Taxonomy" id="223781"/>
    <lineage>
        <taxon>Eukaryota</taxon>
        <taxon>Metazoa</taxon>
        <taxon>Chordata</taxon>
        <taxon>Craniata</taxon>
        <taxon>Vertebrata</taxon>
        <taxon>Euteleostomi</taxon>
        <taxon>Archelosauria</taxon>
        <taxon>Archosauria</taxon>
        <taxon>Dinosauria</taxon>
        <taxon>Saurischia</taxon>
        <taxon>Theropoda</taxon>
        <taxon>Coelurosauria</taxon>
        <taxon>Aves</taxon>
        <taxon>Neognathae</taxon>
        <taxon>Neoaves</taxon>
        <taxon>Telluraves</taxon>
        <taxon>Accipitrimorphae</taxon>
        <taxon>Accipitriformes</taxon>
        <taxon>Accipitridae</taxon>
        <taxon>Accipitrinae</taxon>
        <taxon>Aquila</taxon>
    </lineage>
</organism>
<reference evidence="2" key="1">
    <citation type="submission" date="2025-08" db="UniProtKB">
        <authorList>
            <consortium name="Ensembl"/>
        </authorList>
    </citation>
    <scope>IDENTIFICATION</scope>
</reference>
<dbReference type="InParanoid" id="A0A663EFW5"/>
<dbReference type="InterPro" id="IPR035992">
    <property type="entry name" value="Ricin_B-like_lectins"/>
</dbReference>
<dbReference type="GO" id="GO:0006493">
    <property type="term" value="P:protein O-linked glycosylation"/>
    <property type="evidence" value="ECO:0007669"/>
    <property type="project" value="TreeGrafter"/>
</dbReference>
<reference evidence="2" key="2">
    <citation type="submission" date="2025-09" db="UniProtKB">
        <authorList>
            <consortium name="Ensembl"/>
        </authorList>
    </citation>
    <scope>IDENTIFICATION</scope>
</reference>
<evidence type="ECO:0000313" key="3">
    <source>
        <dbReference type="Proteomes" id="UP000472275"/>
    </source>
</evidence>
<dbReference type="GO" id="GO:0005794">
    <property type="term" value="C:Golgi apparatus"/>
    <property type="evidence" value="ECO:0007669"/>
    <property type="project" value="TreeGrafter"/>
</dbReference>
<name>A0A663EFW5_AQUCH</name>
<dbReference type="Proteomes" id="UP000472275">
    <property type="component" value="Chromosome 17"/>
</dbReference>
<dbReference type="PANTHER" id="PTHR11675:SF50">
    <property type="entry name" value="POLYPEPTIDE N-ACETYLGALACTOSAMINYLTRANSFERASE 8-RELATED"/>
    <property type="match status" value="1"/>
</dbReference>
<dbReference type="Ensembl" id="ENSACCT00020011735.1">
    <property type="protein sequence ID" value="ENSACCP00020011242.1"/>
    <property type="gene ID" value="ENSACCG00020007696.1"/>
</dbReference>
<proteinExistence type="predicted"/>
<keyword evidence="1" id="KW-1015">Disulfide bond</keyword>
<protein>
    <submittedName>
        <fullName evidence="2">Polypeptide N-acetylgalactosaminyltransferase 8</fullName>
    </submittedName>
</protein>
<accession>A0A663EFW5</accession>
<sequence>MMESVLNCCYNHSSYFQSAKSVEAFRENIKQIAHDLKLQDNSKTEVRKADNAKEEKIVHHLLYPDSVLFKRWGADLREEEQTVAQNLFLSYGYNVHLGDHLPLDRPIKDTRSPSCKTKTYPKDLPTFSIVLLFMNEALSIILCHPGLAAPILSRLKEDPVFDNINFHDTELLQYSVAADGFDWALWCLYERLPAEWYALKDETAPVWKLSIMGILAADRKFLWKLCPVQESLILERAHKPYLLDSSIAAKRNPLRVAEVRMDDYKYILYFAWNLPIENPGIDFGNVSSRKELKKKLNCKGFGWYIKNIYPNLIFLPNIVGYGAMKNTLKEDICIDQGPLPGNTPIIYPNHARSPQHVFYHSAGEMYVGGLCARWNTADRYLTDPGSGDLPVLEQCETAANKGLNLHWDFKQVSGFLYPHISISFPVRLVMQTCTGRKWNIQHTVKDWGKTKDLEQKTQHSKH</sequence>
<evidence type="ECO:0000313" key="2">
    <source>
        <dbReference type="Ensembl" id="ENSACCP00020011242.1"/>
    </source>
</evidence>
<dbReference type="PANTHER" id="PTHR11675">
    <property type="entry name" value="N-ACETYLGALACTOSAMINYLTRANSFERASE"/>
    <property type="match status" value="1"/>
</dbReference>
<keyword evidence="3" id="KW-1185">Reference proteome</keyword>
<dbReference type="GO" id="GO:0004653">
    <property type="term" value="F:polypeptide N-acetylgalactosaminyltransferase activity"/>
    <property type="evidence" value="ECO:0007669"/>
    <property type="project" value="TreeGrafter"/>
</dbReference>
<gene>
    <name evidence="2" type="primary">GALNT8</name>
</gene>
<dbReference type="Gene3D" id="1.10.8.460">
    <property type="entry name" value="ppGaNTase-T1 linker domain-like"/>
    <property type="match status" value="1"/>
</dbReference>
<dbReference type="InterPro" id="IPR029044">
    <property type="entry name" value="Nucleotide-diphossugar_trans"/>
</dbReference>
<dbReference type="GeneTree" id="ENSGT00940000160161"/>
<dbReference type="SUPFAM" id="SSF50370">
    <property type="entry name" value="Ricin B-like lectins"/>
    <property type="match status" value="1"/>
</dbReference>
<dbReference type="Gene3D" id="3.90.550.10">
    <property type="entry name" value="Spore Coat Polysaccharide Biosynthesis Protein SpsA, Chain A"/>
    <property type="match status" value="2"/>
</dbReference>
<evidence type="ECO:0000256" key="1">
    <source>
        <dbReference type="ARBA" id="ARBA00023157"/>
    </source>
</evidence>
<dbReference type="AlphaFoldDB" id="A0A663EFW5"/>